<organism evidence="2 3">
    <name type="scientific">Isobaculum melis</name>
    <dbReference type="NCBI Taxonomy" id="142588"/>
    <lineage>
        <taxon>Bacteria</taxon>
        <taxon>Bacillati</taxon>
        <taxon>Bacillota</taxon>
        <taxon>Bacilli</taxon>
        <taxon>Lactobacillales</taxon>
        <taxon>Carnobacteriaceae</taxon>
        <taxon>Isobaculum</taxon>
    </lineage>
</organism>
<proteinExistence type="predicted"/>
<name>A0A1H9PRZ9_9LACT</name>
<keyword evidence="3" id="KW-1185">Reference proteome</keyword>
<gene>
    <name evidence="2" type="ORF">SAMN04488559_10167</name>
</gene>
<sequence>MKGLTVNFMEEVFHHLDSNHLGKLVKIVPQKISGLSVMPKNASQSFKNRLFKQFLKKKNLAYIFKYISNGNFHDILVKDGQVYENIIYGSKEDFFEAIQDVKLQSPFSFYIYLIEQNDESVITNFFNDIDGIHFFREKALLYVKENNKVKNSNNNLSSHEEETTYIEDLQKKMCEMDKVNNTLLQENRKLKKKIEKNNNEKNREIQNLEKKYLTKIELENKNYKNSLNNISTEIYAAEERYDRLKKEIYDLNEIVKVKNIKIDELQNKNDNIAKLIQTNMNNKSKENDKKINILLIGIPGKIVIRQDFNFEFINPTTPIDDIEDVITNKNIKELWITAFQVVPRKKKKIIQKFESIVKIQELNDFTKLMNGGR</sequence>
<evidence type="ECO:0000256" key="1">
    <source>
        <dbReference type="SAM" id="Coils"/>
    </source>
</evidence>
<dbReference type="STRING" id="142588.SAMN04488559_10167"/>
<evidence type="ECO:0000313" key="3">
    <source>
        <dbReference type="Proteomes" id="UP000198948"/>
    </source>
</evidence>
<accession>A0A1H9PRZ9</accession>
<dbReference type="RefSeq" id="WP_092649230.1">
    <property type="nucleotide sequence ID" value="NZ_FOHA01000001.1"/>
</dbReference>
<reference evidence="2 3" key="1">
    <citation type="submission" date="2016-10" db="EMBL/GenBank/DDBJ databases">
        <authorList>
            <person name="de Groot N.N."/>
        </authorList>
    </citation>
    <scope>NUCLEOTIDE SEQUENCE [LARGE SCALE GENOMIC DNA]</scope>
    <source>
        <strain evidence="2 3">DSM 13760</strain>
    </source>
</reference>
<dbReference type="EMBL" id="FOHA01000001">
    <property type="protein sequence ID" value="SER50353.1"/>
    <property type="molecule type" value="Genomic_DNA"/>
</dbReference>
<feature type="coiled-coil region" evidence="1">
    <location>
        <begin position="142"/>
        <end position="282"/>
    </location>
</feature>
<keyword evidence="1" id="KW-0175">Coiled coil</keyword>
<dbReference type="OrthoDB" id="10018982at2"/>
<protein>
    <submittedName>
        <fullName evidence="2">Uncharacterized protein</fullName>
    </submittedName>
</protein>
<dbReference type="AlphaFoldDB" id="A0A1H9PRZ9"/>
<evidence type="ECO:0000313" key="2">
    <source>
        <dbReference type="EMBL" id="SER50353.1"/>
    </source>
</evidence>
<dbReference type="Proteomes" id="UP000198948">
    <property type="component" value="Unassembled WGS sequence"/>
</dbReference>